<gene>
    <name evidence="3" type="ORF">AWJ20_4629</name>
</gene>
<feature type="region of interest" description="Disordered" evidence="1">
    <location>
        <begin position="37"/>
        <end position="81"/>
    </location>
</feature>
<organism evidence="3 4">
    <name type="scientific">Sugiyamaella lignohabitans</name>
    <dbReference type="NCBI Taxonomy" id="796027"/>
    <lineage>
        <taxon>Eukaryota</taxon>
        <taxon>Fungi</taxon>
        <taxon>Dikarya</taxon>
        <taxon>Ascomycota</taxon>
        <taxon>Saccharomycotina</taxon>
        <taxon>Dipodascomycetes</taxon>
        <taxon>Dipodascales</taxon>
        <taxon>Trichomonascaceae</taxon>
        <taxon>Sugiyamaella</taxon>
    </lineage>
</organism>
<dbReference type="SUPFAM" id="SSF54236">
    <property type="entry name" value="Ubiquitin-like"/>
    <property type="match status" value="1"/>
</dbReference>
<feature type="compositionally biased region" description="Polar residues" evidence="1">
    <location>
        <begin position="42"/>
        <end position="52"/>
    </location>
</feature>
<dbReference type="InterPro" id="IPR015940">
    <property type="entry name" value="UBA"/>
</dbReference>
<dbReference type="PANTHER" id="PTHR46340">
    <property type="entry name" value="UBX DOMAIN-CONTAINING PROTEIN 1"/>
    <property type="match status" value="1"/>
</dbReference>
<name>A0A167E615_9ASCO</name>
<dbReference type="GO" id="GO:0032435">
    <property type="term" value="P:negative regulation of proteasomal ubiquitin-dependent protein catabolic process"/>
    <property type="evidence" value="ECO:0007669"/>
    <property type="project" value="TreeGrafter"/>
</dbReference>
<dbReference type="Gene3D" id="3.10.20.90">
    <property type="entry name" value="Phosphatidylinositol 3-kinase Catalytic Subunit, Chain A, domain 1"/>
    <property type="match status" value="1"/>
</dbReference>
<dbReference type="InterPro" id="IPR029071">
    <property type="entry name" value="Ubiquitin-like_domsf"/>
</dbReference>
<feature type="region of interest" description="Disordered" evidence="1">
    <location>
        <begin position="99"/>
        <end position="209"/>
    </location>
</feature>
<evidence type="ECO:0000256" key="1">
    <source>
        <dbReference type="SAM" id="MobiDB-lite"/>
    </source>
</evidence>
<dbReference type="GO" id="GO:0031397">
    <property type="term" value="P:negative regulation of protein ubiquitination"/>
    <property type="evidence" value="ECO:0007669"/>
    <property type="project" value="TreeGrafter"/>
</dbReference>
<dbReference type="PANTHER" id="PTHR46340:SF1">
    <property type="entry name" value="UBX DOMAIN-CONTAINING PROTEIN 1"/>
    <property type="match status" value="1"/>
</dbReference>
<sequence length="291" mass="31835">MGFSPNRIEAALKNAASDSLEDCIQWLEENEAKFEASEKFHQQLNADTSTAASGDHSGEPAESSADGAAASETEPPKPLTEEEKAAKLELLRQKAAIRKAEQAKKDLEEQKKNEVIRRKHDQESIRVKEELKKKEAMQAAARRRQEAKEDALAKKRIKDLIEADKRERLEKKQQLSSNPPPSLSSSSSSPSNAPTSSSTTSQPKPKPVYTESKLRFRIQGIASAQPNLMKTFPIDATLGSVAETLATELAIPANSIVLTTTFPTRTLTSADFSLTLKQADLVNASVILKQA</sequence>
<dbReference type="OrthoDB" id="10254930at2759"/>
<protein>
    <recommendedName>
        <fullName evidence="2">UBA domain-containing protein</fullName>
    </recommendedName>
</protein>
<dbReference type="RefSeq" id="XP_018736163.1">
    <property type="nucleotide sequence ID" value="XM_018881712.1"/>
</dbReference>
<dbReference type="EMBL" id="CP014502">
    <property type="protein sequence ID" value="ANB13686.1"/>
    <property type="molecule type" value="Genomic_DNA"/>
</dbReference>
<dbReference type="GO" id="GO:0036435">
    <property type="term" value="F:K48-linked polyubiquitin modification-dependent protein binding"/>
    <property type="evidence" value="ECO:0007669"/>
    <property type="project" value="TreeGrafter"/>
</dbReference>
<dbReference type="GO" id="GO:0005737">
    <property type="term" value="C:cytoplasm"/>
    <property type="evidence" value="ECO:0007669"/>
    <property type="project" value="TreeGrafter"/>
</dbReference>
<feature type="domain" description="UBA" evidence="2">
    <location>
        <begin position="1"/>
        <end position="30"/>
    </location>
</feature>
<dbReference type="GO" id="GO:0005634">
    <property type="term" value="C:nucleus"/>
    <property type="evidence" value="ECO:0007669"/>
    <property type="project" value="TreeGrafter"/>
</dbReference>
<dbReference type="KEGG" id="slb:AWJ20_4629"/>
<dbReference type="GeneID" id="30036782"/>
<evidence type="ECO:0000313" key="3">
    <source>
        <dbReference type="EMBL" id="ANB13686.1"/>
    </source>
</evidence>
<feature type="compositionally biased region" description="Basic and acidic residues" evidence="1">
    <location>
        <begin position="99"/>
        <end position="136"/>
    </location>
</feature>
<reference evidence="3 4" key="1">
    <citation type="submission" date="2016-02" db="EMBL/GenBank/DDBJ databases">
        <title>Complete genome sequence and transcriptome regulation of the pentose utilising yeast Sugiyamaella lignohabitans.</title>
        <authorList>
            <person name="Bellasio M."/>
            <person name="Peymann A."/>
            <person name="Valli M."/>
            <person name="Sipitzky M."/>
            <person name="Graf A."/>
            <person name="Sauer M."/>
            <person name="Marx H."/>
            <person name="Mattanovich D."/>
        </authorList>
    </citation>
    <scope>NUCLEOTIDE SEQUENCE [LARGE SCALE GENOMIC DNA]</scope>
    <source>
        <strain evidence="3 4">CBS 10342</strain>
    </source>
</reference>
<dbReference type="PROSITE" id="PS50030">
    <property type="entry name" value="UBA"/>
    <property type="match status" value="1"/>
</dbReference>
<evidence type="ECO:0000259" key="2">
    <source>
        <dbReference type="PROSITE" id="PS50030"/>
    </source>
</evidence>
<keyword evidence="4" id="KW-1185">Reference proteome</keyword>
<feature type="compositionally biased region" description="Low complexity" evidence="1">
    <location>
        <begin position="60"/>
        <end position="73"/>
    </location>
</feature>
<dbReference type="AlphaFoldDB" id="A0A167E615"/>
<feature type="compositionally biased region" description="Low complexity" evidence="1">
    <location>
        <begin position="183"/>
        <end position="203"/>
    </location>
</feature>
<dbReference type="Proteomes" id="UP000189580">
    <property type="component" value="Chromosome d"/>
</dbReference>
<dbReference type="GO" id="GO:1903094">
    <property type="term" value="P:negative regulation of protein K48-linked deubiquitination"/>
    <property type="evidence" value="ECO:0007669"/>
    <property type="project" value="TreeGrafter"/>
</dbReference>
<accession>A0A167E615</accession>
<evidence type="ECO:0000313" key="4">
    <source>
        <dbReference type="Proteomes" id="UP000189580"/>
    </source>
</evidence>
<feature type="compositionally biased region" description="Basic and acidic residues" evidence="1">
    <location>
        <begin position="143"/>
        <end position="173"/>
    </location>
</feature>
<proteinExistence type="predicted"/>